<feature type="non-terminal residue" evidence="1">
    <location>
        <position position="60"/>
    </location>
</feature>
<protein>
    <recommendedName>
        <fullName evidence="3">Peptidase C39 domain-containing protein</fullName>
    </recommendedName>
</protein>
<gene>
    <name evidence="1" type="ORF">NCTC10132_00434</name>
</gene>
<organism evidence="1 2">
    <name type="scientific">Mycoplasmopsis edwardii</name>
    <dbReference type="NCBI Taxonomy" id="53558"/>
    <lineage>
        <taxon>Bacteria</taxon>
        <taxon>Bacillati</taxon>
        <taxon>Mycoplasmatota</taxon>
        <taxon>Mycoplasmoidales</taxon>
        <taxon>Metamycoplasmataceae</taxon>
        <taxon>Mycoplasmopsis</taxon>
    </lineage>
</organism>
<name>A0A3B0Q2E5_9BACT</name>
<dbReference type="AlphaFoldDB" id="A0A3B0Q2E5"/>
<evidence type="ECO:0000313" key="1">
    <source>
        <dbReference type="EMBL" id="SYV97076.1"/>
    </source>
</evidence>
<dbReference type="EMBL" id="LS991951">
    <property type="protein sequence ID" value="SYV97076.1"/>
    <property type="molecule type" value="Genomic_DNA"/>
</dbReference>
<proteinExistence type="predicted"/>
<dbReference type="Proteomes" id="UP000257559">
    <property type="component" value="Chromosome"/>
</dbReference>
<dbReference type="KEGG" id="medw:NCTC10132_00434"/>
<sequence>MTSKYKQIDTRDCSLYVFKYFLENFKDKHVNIDELKFQTTYDENGVSLSNFDKIINLYNW</sequence>
<keyword evidence="2" id="KW-1185">Reference proteome</keyword>
<reference evidence="2" key="1">
    <citation type="submission" date="2018-06" db="EMBL/GenBank/DDBJ databases">
        <authorList>
            <consortium name="Pathogen Informatics"/>
        </authorList>
    </citation>
    <scope>NUCLEOTIDE SEQUENCE [LARGE SCALE GENOMIC DNA]</scope>
    <source>
        <strain evidence="2">NCTC10132</strain>
    </source>
</reference>
<evidence type="ECO:0008006" key="3">
    <source>
        <dbReference type="Google" id="ProtNLM"/>
    </source>
</evidence>
<evidence type="ECO:0000313" key="2">
    <source>
        <dbReference type="Proteomes" id="UP000257559"/>
    </source>
</evidence>
<accession>A0A3B0Q2E5</accession>